<evidence type="ECO:0000313" key="10">
    <source>
        <dbReference type="Proteomes" id="UP000502502"/>
    </source>
</evidence>
<evidence type="ECO:0000256" key="1">
    <source>
        <dbReference type="ARBA" id="ARBA00004370"/>
    </source>
</evidence>
<dbReference type="RefSeq" id="WP_166093209.1">
    <property type="nucleotide sequence ID" value="NZ_CP049871.1"/>
</dbReference>
<dbReference type="PANTHER" id="PTHR23063:SF52">
    <property type="entry name" value="LYSOPHOSPHATIDYLCHOLINE ACYLTRANSFERASE"/>
    <property type="match status" value="1"/>
</dbReference>
<keyword evidence="6" id="KW-0472">Membrane</keyword>
<keyword evidence="3" id="KW-0812">Transmembrane</keyword>
<dbReference type="GO" id="GO:0016020">
    <property type="term" value="C:membrane"/>
    <property type="evidence" value="ECO:0007669"/>
    <property type="project" value="UniProtKB-SubCell"/>
</dbReference>
<dbReference type="KEGG" id="ssin:G7078_03945"/>
<accession>A0A6G7ZM15</accession>
<sequence length="230" mass="24857">MLGWLIVCFPLHFGSRLLFRRSHVPRLFLRGASWICGARVRTEGAPVGPHTLLIVNHTSWLDILVLAGATGCAFVSKDNLGHGFVHWLADQNYTLYVRREDKRGAAGQANAIAAKLRQPQPIALFPEGTTGPGTHLLPFRSTLFAAVTPVPEGAAIRPVAIDYAPAEEVGWYGESGKDNVLRILGRPGTIPVTLHMLDPLAEHADRKALSKAAHAAIERALSSSRLAATL</sequence>
<dbReference type="SUPFAM" id="SSF69593">
    <property type="entry name" value="Glycerol-3-phosphate (1)-acyltransferase"/>
    <property type="match status" value="1"/>
</dbReference>
<evidence type="ECO:0000256" key="5">
    <source>
        <dbReference type="ARBA" id="ARBA00023098"/>
    </source>
</evidence>
<comment type="subcellular location">
    <subcellularLocation>
        <location evidence="1">Membrane</location>
    </subcellularLocation>
</comment>
<evidence type="ECO:0000256" key="3">
    <source>
        <dbReference type="ARBA" id="ARBA00022692"/>
    </source>
</evidence>
<keyword evidence="4" id="KW-1133">Transmembrane helix</keyword>
<evidence type="ECO:0000313" key="9">
    <source>
        <dbReference type="EMBL" id="QIL02021.1"/>
    </source>
</evidence>
<feature type="domain" description="Phospholipid/glycerol acyltransferase" evidence="8">
    <location>
        <begin position="51"/>
        <end position="164"/>
    </location>
</feature>
<dbReference type="CDD" id="cd07989">
    <property type="entry name" value="LPLAT_AGPAT-like"/>
    <property type="match status" value="1"/>
</dbReference>
<evidence type="ECO:0000256" key="7">
    <source>
        <dbReference type="ARBA" id="ARBA00023315"/>
    </source>
</evidence>
<dbReference type="InterPro" id="IPR002123">
    <property type="entry name" value="Plipid/glycerol_acylTrfase"/>
</dbReference>
<dbReference type="GO" id="GO:0006629">
    <property type="term" value="P:lipid metabolic process"/>
    <property type="evidence" value="ECO:0007669"/>
    <property type="project" value="UniProtKB-KW"/>
</dbReference>
<dbReference type="Proteomes" id="UP000502502">
    <property type="component" value="Chromosome"/>
</dbReference>
<evidence type="ECO:0000259" key="8">
    <source>
        <dbReference type="SMART" id="SM00563"/>
    </source>
</evidence>
<keyword evidence="2 9" id="KW-0808">Transferase</keyword>
<dbReference type="PANTHER" id="PTHR23063">
    <property type="entry name" value="PHOSPHOLIPID ACYLTRANSFERASE"/>
    <property type="match status" value="1"/>
</dbReference>
<evidence type="ECO:0000256" key="6">
    <source>
        <dbReference type="ARBA" id="ARBA00023136"/>
    </source>
</evidence>
<gene>
    <name evidence="9" type="ORF">G7078_03945</name>
</gene>
<dbReference type="GO" id="GO:0016746">
    <property type="term" value="F:acyltransferase activity"/>
    <property type="evidence" value="ECO:0007669"/>
    <property type="project" value="UniProtKB-KW"/>
</dbReference>
<dbReference type="Pfam" id="PF01553">
    <property type="entry name" value="Acyltransferase"/>
    <property type="match status" value="1"/>
</dbReference>
<keyword evidence="7 9" id="KW-0012">Acyltransferase</keyword>
<proteinExistence type="predicted"/>
<dbReference type="SMART" id="SM00563">
    <property type="entry name" value="PlsC"/>
    <property type="match status" value="1"/>
</dbReference>
<keyword evidence="5" id="KW-0443">Lipid metabolism</keyword>
<name>A0A6G7ZM15_9SPHN</name>
<reference evidence="9 10" key="1">
    <citation type="submission" date="2020-03" db="EMBL/GenBank/DDBJ databases">
        <title>Sphingomonas sp. nov., isolated from fish.</title>
        <authorList>
            <person name="Hyun D.-W."/>
            <person name="Bae J.-W."/>
        </authorList>
    </citation>
    <scope>NUCLEOTIDE SEQUENCE [LARGE SCALE GENOMIC DNA]</scope>
    <source>
        <strain evidence="9 10">HDW15C</strain>
    </source>
</reference>
<organism evidence="9 10">
    <name type="scientific">Sphingomonas sinipercae</name>
    <dbReference type="NCBI Taxonomy" id="2714944"/>
    <lineage>
        <taxon>Bacteria</taxon>
        <taxon>Pseudomonadati</taxon>
        <taxon>Pseudomonadota</taxon>
        <taxon>Alphaproteobacteria</taxon>
        <taxon>Sphingomonadales</taxon>
        <taxon>Sphingomonadaceae</taxon>
        <taxon>Sphingomonas</taxon>
    </lineage>
</organism>
<dbReference type="EMBL" id="CP049871">
    <property type="protein sequence ID" value="QIL02021.1"/>
    <property type="molecule type" value="Genomic_DNA"/>
</dbReference>
<keyword evidence="10" id="KW-1185">Reference proteome</keyword>
<dbReference type="AlphaFoldDB" id="A0A6G7ZM15"/>
<protein>
    <submittedName>
        <fullName evidence="9">1-acyl-sn-glycerol-3-phosphate acyltransferase</fullName>
    </submittedName>
</protein>
<evidence type="ECO:0000256" key="4">
    <source>
        <dbReference type="ARBA" id="ARBA00022989"/>
    </source>
</evidence>
<evidence type="ECO:0000256" key="2">
    <source>
        <dbReference type="ARBA" id="ARBA00022679"/>
    </source>
</evidence>